<dbReference type="InterPro" id="IPR029052">
    <property type="entry name" value="Metallo-depent_PP-like"/>
</dbReference>
<dbReference type="PROSITE" id="PS50853">
    <property type="entry name" value="FN3"/>
    <property type="match status" value="1"/>
</dbReference>
<comment type="caution">
    <text evidence="3">The sequence shown here is derived from an EMBL/GenBank/DDBJ whole genome shotgun (WGS) entry which is preliminary data.</text>
</comment>
<evidence type="ECO:0000313" key="4">
    <source>
        <dbReference type="Proteomes" id="UP000600214"/>
    </source>
</evidence>
<dbReference type="PANTHER" id="PTHR45867:SF3">
    <property type="entry name" value="ACID PHOSPHATASE TYPE 7"/>
    <property type="match status" value="1"/>
</dbReference>
<dbReference type="EMBL" id="BMIA01000004">
    <property type="protein sequence ID" value="GGH49863.1"/>
    <property type="molecule type" value="Genomic_DNA"/>
</dbReference>
<organism evidence="3 4">
    <name type="scientific">Dyadobacter endophyticus</name>
    <dbReference type="NCBI Taxonomy" id="1749036"/>
    <lineage>
        <taxon>Bacteria</taxon>
        <taxon>Pseudomonadati</taxon>
        <taxon>Bacteroidota</taxon>
        <taxon>Cytophagia</taxon>
        <taxon>Cytophagales</taxon>
        <taxon>Spirosomataceae</taxon>
        <taxon>Dyadobacter</taxon>
    </lineage>
</organism>
<dbReference type="InterPro" id="IPR003961">
    <property type="entry name" value="FN3_dom"/>
</dbReference>
<dbReference type="Pfam" id="PF00149">
    <property type="entry name" value="Metallophos"/>
    <property type="match status" value="1"/>
</dbReference>
<evidence type="ECO:0000256" key="1">
    <source>
        <dbReference type="ARBA" id="ARBA00022729"/>
    </source>
</evidence>
<dbReference type="Pfam" id="PF18962">
    <property type="entry name" value="Por_Secre_tail"/>
    <property type="match status" value="1"/>
</dbReference>
<gene>
    <name evidence="3" type="ORF">GCM10007423_52150</name>
</gene>
<dbReference type="NCBIfam" id="TIGR04183">
    <property type="entry name" value="Por_Secre_tail"/>
    <property type="match status" value="1"/>
</dbReference>
<keyword evidence="4" id="KW-1185">Reference proteome</keyword>
<dbReference type="InterPro" id="IPR008963">
    <property type="entry name" value="Purple_acid_Pase-like_N"/>
</dbReference>
<dbReference type="SUPFAM" id="SSF56300">
    <property type="entry name" value="Metallo-dependent phosphatases"/>
    <property type="match status" value="1"/>
</dbReference>
<dbReference type="InterPro" id="IPR015914">
    <property type="entry name" value="PAPs_N"/>
</dbReference>
<dbReference type="Proteomes" id="UP000600214">
    <property type="component" value="Unassembled WGS sequence"/>
</dbReference>
<dbReference type="PANTHER" id="PTHR45867">
    <property type="entry name" value="PURPLE ACID PHOSPHATASE"/>
    <property type="match status" value="1"/>
</dbReference>
<evidence type="ECO:0000313" key="3">
    <source>
        <dbReference type="EMBL" id="GGH49863.1"/>
    </source>
</evidence>
<dbReference type="InterPro" id="IPR004843">
    <property type="entry name" value="Calcineurin-like_PHP"/>
</dbReference>
<protein>
    <recommendedName>
        <fullName evidence="2">Fibronectin type-III domain-containing protein</fullName>
    </recommendedName>
</protein>
<reference evidence="4" key="1">
    <citation type="journal article" date="2019" name="Int. J. Syst. Evol. Microbiol.">
        <title>The Global Catalogue of Microorganisms (GCM) 10K type strain sequencing project: providing services to taxonomists for standard genome sequencing and annotation.</title>
        <authorList>
            <consortium name="The Broad Institute Genomics Platform"/>
            <consortium name="The Broad Institute Genome Sequencing Center for Infectious Disease"/>
            <person name="Wu L."/>
            <person name="Ma J."/>
        </authorList>
    </citation>
    <scope>NUCLEOTIDE SEQUENCE [LARGE SCALE GENOMIC DNA]</scope>
    <source>
        <strain evidence="4">CGMCC 1.15288</strain>
    </source>
</reference>
<dbReference type="Gene3D" id="2.60.40.380">
    <property type="entry name" value="Purple acid phosphatase-like, N-terminal"/>
    <property type="match status" value="1"/>
</dbReference>
<sequence>MVPGLLRGPYLQSVTSTSVVIRWRTDVGTDSRVSFGSSPGSLLQTVDSASLVTEHEVKLSSLQPGTKYYYSIGSSQAVLQGDADNFFLTAPPPGQAGKYRIGVFGDCGNNSPNQLAVRDRLTDYLGQDYMNAWLLLGDNAYLNGTDPEYQSGFFNMYKGRFLKQSPLYPCPGNHDYANNPVRQDDHAVPYYSIFTIPTAGEAGGVASGSKSFYSFDYGNIHFLSLDSYGKEDNSTRLYDTLGKQVQWVKADLAANSNKGWVIAYWHHPPYTKGSHDSDTEADLVKIRKNFIRILERNGVDLILCGHSHDYERSKLLKGHYEAENTFVPDVYNLSQSSGKYDGTPESCPYIKQSPENEGTVYVVAGSAGQLGATKAGYPHDALPVADAQHGGALLLQVEENRLDGQWIASDGIVRDRFTIMKDVNTKKKYEISKGNTVTLSASYVGGYVWNTAQTTREVEVSPSLTTEYTVHDQQTCLADTMTVVVTDPLPVRLTSFSGFWGNEGVKLQWQTSEETNASHFVVERSQDGRHFEAVGKVAAAVESSVTRRYDYQDPQIAGKLGRVYYRLIEVDLGGRQQTSRIIAVQVAVPNDDLIRVQPNPSNERDVKVEIAGGLGELELVLTDISGHVLEKRKLTSGNSARTISFGTLKTGTYIITVMIGSDRVFKKFIVQ</sequence>
<accession>A0ABQ1Z7B2</accession>
<dbReference type="SUPFAM" id="SSF49363">
    <property type="entry name" value="Purple acid phosphatase, N-terminal domain"/>
    <property type="match status" value="1"/>
</dbReference>
<dbReference type="InterPro" id="IPR026444">
    <property type="entry name" value="Secre_tail"/>
</dbReference>
<feature type="domain" description="Fibronectin type-III" evidence="2">
    <location>
        <begin position="2"/>
        <end position="94"/>
    </location>
</feature>
<dbReference type="Pfam" id="PF16656">
    <property type="entry name" value="Pur_ac_phosph_N"/>
    <property type="match status" value="1"/>
</dbReference>
<proteinExistence type="predicted"/>
<name>A0ABQ1Z7B2_9BACT</name>
<evidence type="ECO:0000259" key="2">
    <source>
        <dbReference type="PROSITE" id="PS50853"/>
    </source>
</evidence>
<dbReference type="Gene3D" id="3.60.21.10">
    <property type="match status" value="1"/>
</dbReference>
<dbReference type="CDD" id="cd00063">
    <property type="entry name" value="FN3"/>
    <property type="match status" value="1"/>
</dbReference>
<keyword evidence="1" id="KW-0732">Signal</keyword>